<feature type="non-terminal residue" evidence="2">
    <location>
        <position position="122"/>
    </location>
</feature>
<dbReference type="EMBL" id="BARS01054629">
    <property type="protein sequence ID" value="GAG50419.1"/>
    <property type="molecule type" value="Genomic_DNA"/>
</dbReference>
<proteinExistence type="predicted"/>
<dbReference type="Gene3D" id="1.10.540.10">
    <property type="entry name" value="Acyl-CoA dehydrogenase/oxidase, N-terminal domain"/>
    <property type="match status" value="1"/>
</dbReference>
<evidence type="ECO:0000259" key="1">
    <source>
        <dbReference type="Pfam" id="PF02771"/>
    </source>
</evidence>
<dbReference type="GO" id="GO:0050660">
    <property type="term" value="F:flavin adenine dinucleotide binding"/>
    <property type="evidence" value="ECO:0007669"/>
    <property type="project" value="InterPro"/>
</dbReference>
<comment type="caution">
    <text evidence="2">The sequence shown here is derived from an EMBL/GenBank/DDBJ whole genome shotgun (WGS) entry which is preliminary data.</text>
</comment>
<dbReference type="InterPro" id="IPR037069">
    <property type="entry name" value="AcylCoA_DH/ox_N_sf"/>
</dbReference>
<dbReference type="SUPFAM" id="SSF56645">
    <property type="entry name" value="Acyl-CoA dehydrogenase NM domain-like"/>
    <property type="match status" value="1"/>
</dbReference>
<organism evidence="2">
    <name type="scientific">marine sediment metagenome</name>
    <dbReference type="NCBI Taxonomy" id="412755"/>
    <lineage>
        <taxon>unclassified sequences</taxon>
        <taxon>metagenomes</taxon>
        <taxon>ecological metagenomes</taxon>
    </lineage>
</organism>
<dbReference type="InterPro" id="IPR013786">
    <property type="entry name" value="AcylCoA_DH/ox_N"/>
</dbReference>
<name>X0Y3F9_9ZZZZ</name>
<protein>
    <recommendedName>
        <fullName evidence="1">Acyl-CoA dehydrogenase/oxidase N-terminal domain-containing protein</fullName>
    </recommendedName>
</protein>
<reference evidence="2" key="1">
    <citation type="journal article" date="2014" name="Front. Microbiol.">
        <title>High frequency of phylogenetically diverse reductive dehalogenase-homologous genes in deep subseafloor sedimentary metagenomes.</title>
        <authorList>
            <person name="Kawai M."/>
            <person name="Futagami T."/>
            <person name="Toyoda A."/>
            <person name="Takaki Y."/>
            <person name="Nishi S."/>
            <person name="Hori S."/>
            <person name="Arai W."/>
            <person name="Tsubouchi T."/>
            <person name="Morono Y."/>
            <person name="Uchiyama I."/>
            <person name="Ito T."/>
            <person name="Fujiyama A."/>
            <person name="Inagaki F."/>
            <person name="Takami H."/>
        </authorList>
    </citation>
    <scope>NUCLEOTIDE SEQUENCE</scope>
    <source>
        <strain evidence="2">Expedition CK06-06</strain>
    </source>
</reference>
<accession>X0Y3F9</accession>
<dbReference type="Pfam" id="PF02771">
    <property type="entry name" value="Acyl-CoA_dh_N"/>
    <property type="match status" value="1"/>
</dbReference>
<sequence>MCALNLTDDPPEQKELRDEAHRFAAEVLRPASVELDDLSPEEVMAPGSRLWDVFREAYKAGYHLRGFPPQLGGAGLQPMDTWVISEEFGWGNAGLSISLGVTSMPFGMAALTGNPDLMRDLV</sequence>
<dbReference type="AlphaFoldDB" id="X0Y3F9"/>
<dbReference type="GO" id="GO:0016627">
    <property type="term" value="F:oxidoreductase activity, acting on the CH-CH group of donors"/>
    <property type="evidence" value="ECO:0007669"/>
    <property type="project" value="InterPro"/>
</dbReference>
<gene>
    <name evidence="2" type="ORF">S01H1_80833</name>
</gene>
<feature type="domain" description="Acyl-CoA dehydrogenase/oxidase N-terminal" evidence="1">
    <location>
        <begin position="11"/>
        <end position="114"/>
    </location>
</feature>
<evidence type="ECO:0000313" key="2">
    <source>
        <dbReference type="EMBL" id="GAG50419.1"/>
    </source>
</evidence>
<dbReference type="InterPro" id="IPR009100">
    <property type="entry name" value="AcylCoA_DH/oxidase_NM_dom_sf"/>
</dbReference>